<gene>
    <name evidence="1" type="ORF">GP486_005857</name>
</gene>
<comment type="caution">
    <text evidence="1">The sequence shown here is derived from an EMBL/GenBank/DDBJ whole genome shotgun (WGS) entry which is preliminary data.</text>
</comment>
<evidence type="ECO:0000313" key="1">
    <source>
        <dbReference type="EMBL" id="KAH0556213.1"/>
    </source>
</evidence>
<organism evidence="1 2">
    <name type="scientific">Trichoglossum hirsutum</name>
    <dbReference type="NCBI Taxonomy" id="265104"/>
    <lineage>
        <taxon>Eukaryota</taxon>
        <taxon>Fungi</taxon>
        <taxon>Dikarya</taxon>
        <taxon>Ascomycota</taxon>
        <taxon>Pezizomycotina</taxon>
        <taxon>Geoglossomycetes</taxon>
        <taxon>Geoglossales</taxon>
        <taxon>Geoglossaceae</taxon>
        <taxon>Trichoglossum</taxon>
    </lineage>
</organism>
<keyword evidence="2" id="KW-1185">Reference proteome</keyword>
<dbReference type="EMBL" id="JAGHQM010001180">
    <property type="protein sequence ID" value="KAH0556213.1"/>
    <property type="molecule type" value="Genomic_DNA"/>
</dbReference>
<accession>A0A9P8L8E8</accession>
<name>A0A9P8L8E8_9PEZI</name>
<protein>
    <submittedName>
        <fullName evidence="1">Uncharacterized protein</fullName>
    </submittedName>
</protein>
<proteinExistence type="predicted"/>
<dbReference type="Proteomes" id="UP000750711">
    <property type="component" value="Unassembled WGS sequence"/>
</dbReference>
<reference evidence="1" key="1">
    <citation type="submission" date="2021-03" db="EMBL/GenBank/DDBJ databases">
        <title>Comparative genomics and phylogenomic investigation of the class Geoglossomycetes provide insights into ecological specialization and systematics.</title>
        <authorList>
            <person name="Melie T."/>
            <person name="Pirro S."/>
            <person name="Miller A.N."/>
            <person name="Quandt A."/>
        </authorList>
    </citation>
    <scope>NUCLEOTIDE SEQUENCE</scope>
    <source>
        <strain evidence="1">CAQ_001_2017</strain>
    </source>
</reference>
<dbReference type="AlphaFoldDB" id="A0A9P8L8E8"/>
<evidence type="ECO:0000313" key="2">
    <source>
        <dbReference type="Proteomes" id="UP000750711"/>
    </source>
</evidence>
<sequence>MPTEIPSSVEEFIKKHPGWKSEGLKVHATRTAGFDASTSDWGLHQVTAYRVLRNGNLPVENVLPNYQPSKLHNEGSAAVREALAGKTIADAKIEKYPSYELKSLGGRMGDFYVLLAKVLERVPVIAGEASETKVQPPRAAKTHRRTCSIESVDSIAASRDSDLNDHYLRLKSEKVTGTMLWLFLHNVTSLYYTKMEPKPNILPELDHCDKKIKFSIAESGKTCSSINDGNYVAMGLNQAGHWNMKMDLPCAVEVKRGYSIGKGNDDSETLVKNFRVLAQEAGEMVALAHAWVDNGGGKPFTVYLITAAQQRMFICSALVTSTYQEYIQDGDSTYDIRDAHLMIKETRPFNLAVGKDRVAAAEAILFIVEELREILDKSQ</sequence>